<feature type="transmembrane region" description="Helical" evidence="19">
    <location>
        <begin position="112"/>
        <end position="135"/>
    </location>
</feature>
<dbReference type="EMBL" id="VIGD01000003">
    <property type="protein sequence ID" value="TQE91750.1"/>
    <property type="molecule type" value="Genomic_DNA"/>
</dbReference>
<feature type="transmembrane region" description="Helical" evidence="19">
    <location>
        <begin position="62"/>
        <end position="84"/>
    </location>
</feature>
<proteinExistence type="inferred from homology"/>
<evidence type="ECO:0000256" key="9">
    <source>
        <dbReference type="ARBA" id="ARBA00022679"/>
    </source>
</evidence>
<comment type="cofactor">
    <cofactor evidence="1 19">
        <name>Mg(2+)</name>
        <dbReference type="ChEBI" id="CHEBI:18420"/>
    </cofactor>
</comment>
<dbReference type="OrthoDB" id="9794626at2"/>
<accession>A0A540V4S6</accession>
<dbReference type="AlphaFoldDB" id="A0A540V4S6"/>
<keyword evidence="13 19" id="KW-0472">Membrane</keyword>
<keyword evidence="10 19" id="KW-0812">Transmembrane</keyword>
<dbReference type="PANTHER" id="PTHR34148:SF1">
    <property type="entry name" value="ADENOSYLCOBINAMIDE-GDP RIBAZOLETRANSFERASE"/>
    <property type="match status" value="1"/>
</dbReference>
<evidence type="ECO:0000256" key="12">
    <source>
        <dbReference type="ARBA" id="ARBA00022989"/>
    </source>
</evidence>
<dbReference type="GO" id="GO:0008818">
    <property type="term" value="F:cobalamin 5'-phosphate synthase activity"/>
    <property type="evidence" value="ECO:0007669"/>
    <property type="project" value="UniProtKB-UniRule"/>
</dbReference>
<evidence type="ECO:0000256" key="17">
    <source>
        <dbReference type="ARBA" id="ARBA00048623"/>
    </source>
</evidence>
<keyword evidence="12 19" id="KW-1133">Transmembrane helix</keyword>
<feature type="transmembrane region" description="Helical" evidence="19">
    <location>
        <begin position="33"/>
        <end position="55"/>
    </location>
</feature>
<keyword evidence="7 19" id="KW-1003">Cell membrane</keyword>
<evidence type="ECO:0000256" key="18">
    <source>
        <dbReference type="ARBA" id="ARBA00049504"/>
    </source>
</evidence>
<feature type="transmembrane region" description="Helical" evidence="19">
    <location>
        <begin position="237"/>
        <end position="255"/>
    </location>
</feature>
<name>A0A540V4S6_9BACL</name>
<dbReference type="PANTHER" id="PTHR34148">
    <property type="entry name" value="ADENOSYLCOBINAMIDE-GDP RIBAZOLETRANSFERASE"/>
    <property type="match status" value="1"/>
</dbReference>
<comment type="catalytic activity">
    <reaction evidence="17 19">
        <text>alpha-ribazole + adenosylcob(III)inamide-GDP = adenosylcob(III)alamin + GMP + H(+)</text>
        <dbReference type="Rhea" id="RHEA:16049"/>
        <dbReference type="ChEBI" id="CHEBI:10329"/>
        <dbReference type="ChEBI" id="CHEBI:15378"/>
        <dbReference type="ChEBI" id="CHEBI:18408"/>
        <dbReference type="ChEBI" id="CHEBI:58115"/>
        <dbReference type="ChEBI" id="CHEBI:60487"/>
        <dbReference type="EC" id="2.7.8.26"/>
    </reaction>
</comment>
<keyword evidence="21" id="KW-1185">Reference proteome</keyword>
<evidence type="ECO:0000256" key="13">
    <source>
        <dbReference type="ARBA" id="ARBA00023136"/>
    </source>
</evidence>
<sequence length="258" mass="29211">MKNFMTGFLLSLQFFTSFPIRRALPMSGKTVTAMFGAMPFMGFLMGLASVALLFLNEHYAGFSPLFMAILVVVFHIFMTGGLHLDGWIDLGDAYFSYRDKEKRLEILSDSRVGAFGAIHLVVLILLKVGVFYEIFLQSPAHLYCYFVFIPVFCRLAMLIYFNMSMNVKQSGLAAYFKKQVVPEHLWIFILGYALIIVAAAFALKIYGLLILLTGMLVLTWFYRRWTYIHFGGMTGDLLGALYEGMELALWGIVLLSSI</sequence>
<gene>
    <name evidence="19 20" type="primary">cobS</name>
    <name evidence="20" type="ORF">FKZ59_03245</name>
</gene>
<evidence type="ECO:0000256" key="1">
    <source>
        <dbReference type="ARBA" id="ARBA00001946"/>
    </source>
</evidence>
<comment type="caution">
    <text evidence="20">The sequence shown here is derived from an EMBL/GenBank/DDBJ whole genome shotgun (WGS) entry which is preliminary data.</text>
</comment>
<dbReference type="GO" id="GO:0051073">
    <property type="term" value="F:adenosylcobinamide-GDP ribazoletransferase activity"/>
    <property type="evidence" value="ECO:0007669"/>
    <property type="project" value="UniProtKB-UniRule"/>
</dbReference>
<reference evidence="20 21" key="1">
    <citation type="submission" date="2019-06" db="EMBL/GenBank/DDBJ databases">
        <title>Genome sequence of Ureibacillus terrenus.</title>
        <authorList>
            <person name="Maclea K.S."/>
            <person name="Simoes M."/>
        </authorList>
    </citation>
    <scope>NUCLEOTIDE SEQUENCE [LARGE SCALE GENOMIC DNA]</scope>
    <source>
        <strain evidence="20 21">ATCC BAA-384</strain>
    </source>
</reference>
<evidence type="ECO:0000256" key="15">
    <source>
        <dbReference type="ARBA" id="ARBA00032605"/>
    </source>
</evidence>
<keyword evidence="9 19" id="KW-0808">Transferase</keyword>
<evidence type="ECO:0000313" key="20">
    <source>
        <dbReference type="EMBL" id="TQE91750.1"/>
    </source>
</evidence>
<dbReference type="GO" id="GO:0005886">
    <property type="term" value="C:plasma membrane"/>
    <property type="evidence" value="ECO:0007669"/>
    <property type="project" value="UniProtKB-SubCell"/>
</dbReference>
<feature type="transmembrane region" description="Helical" evidence="19">
    <location>
        <begin position="142"/>
        <end position="165"/>
    </location>
</feature>
<evidence type="ECO:0000256" key="7">
    <source>
        <dbReference type="ARBA" id="ARBA00022475"/>
    </source>
</evidence>
<keyword evidence="11 19" id="KW-0460">Magnesium</keyword>
<feature type="transmembrane region" description="Helical" evidence="19">
    <location>
        <begin position="208"/>
        <end position="225"/>
    </location>
</feature>
<dbReference type="Proteomes" id="UP000315753">
    <property type="component" value="Unassembled WGS sequence"/>
</dbReference>
<protein>
    <recommendedName>
        <fullName evidence="6 19">Adenosylcobinamide-GDP ribazoletransferase</fullName>
        <ecNumber evidence="5 19">2.7.8.26</ecNumber>
    </recommendedName>
    <alternativeName>
        <fullName evidence="16 19">Cobalamin synthase</fullName>
    </alternativeName>
    <alternativeName>
        <fullName evidence="15 19">Cobalamin-5'-phosphate synthase</fullName>
    </alternativeName>
</protein>
<evidence type="ECO:0000256" key="19">
    <source>
        <dbReference type="HAMAP-Rule" id="MF_00719"/>
    </source>
</evidence>
<dbReference type="GO" id="GO:0009236">
    <property type="term" value="P:cobalamin biosynthetic process"/>
    <property type="evidence" value="ECO:0007669"/>
    <property type="project" value="UniProtKB-UniRule"/>
</dbReference>
<evidence type="ECO:0000256" key="11">
    <source>
        <dbReference type="ARBA" id="ARBA00022842"/>
    </source>
</evidence>
<evidence type="ECO:0000256" key="2">
    <source>
        <dbReference type="ARBA" id="ARBA00004651"/>
    </source>
</evidence>
<evidence type="ECO:0000256" key="5">
    <source>
        <dbReference type="ARBA" id="ARBA00013200"/>
    </source>
</evidence>
<comment type="similarity">
    <text evidence="4 19">Belongs to the CobS family.</text>
</comment>
<dbReference type="HAMAP" id="MF_00719">
    <property type="entry name" value="CobS"/>
    <property type="match status" value="1"/>
</dbReference>
<evidence type="ECO:0000256" key="6">
    <source>
        <dbReference type="ARBA" id="ARBA00015850"/>
    </source>
</evidence>
<evidence type="ECO:0000256" key="10">
    <source>
        <dbReference type="ARBA" id="ARBA00022692"/>
    </source>
</evidence>
<dbReference type="UniPathway" id="UPA00148">
    <property type="reaction ID" value="UER00238"/>
</dbReference>
<dbReference type="EC" id="2.7.8.26" evidence="5 19"/>
<keyword evidence="8 19" id="KW-0169">Cobalamin biosynthesis</keyword>
<dbReference type="InterPro" id="IPR003805">
    <property type="entry name" value="CobS"/>
</dbReference>
<dbReference type="NCBIfam" id="TIGR00317">
    <property type="entry name" value="cobS"/>
    <property type="match status" value="1"/>
</dbReference>
<comment type="function">
    <text evidence="14 19">Joins adenosylcobinamide-GDP and alpha-ribazole to generate adenosylcobalamin (Ado-cobalamin). Also synthesizes adenosylcobalamin 5'-phosphate from adenosylcobinamide-GDP and alpha-ribazole 5'-phosphate.</text>
</comment>
<comment type="pathway">
    <text evidence="3 19">Cofactor biosynthesis; adenosylcobalamin biosynthesis; adenosylcobalamin from cob(II)yrinate a,c-diamide: step 7/7.</text>
</comment>
<evidence type="ECO:0000256" key="3">
    <source>
        <dbReference type="ARBA" id="ARBA00004663"/>
    </source>
</evidence>
<evidence type="ECO:0000256" key="14">
    <source>
        <dbReference type="ARBA" id="ARBA00025228"/>
    </source>
</evidence>
<evidence type="ECO:0000256" key="16">
    <source>
        <dbReference type="ARBA" id="ARBA00032853"/>
    </source>
</evidence>
<dbReference type="Pfam" id="PF02654">
    <property type="entry name" value="CobS"/>
    <property type="match status" value="1"/>
</dbReference>
<evidence type="ECO:0000256" key="8">
    <source>
        <dbReference type="ARBA" id="ARBA00022573"/>
    </source>
</evidence>
<organism evidence="20 21">
    <name type="scientific">Ureibacillus terrenus</name>
    <dbReference type="NCBI Taxonomy" id="118246"/>
    <lineage>
        <taxon>Bacteria</taxon>
        <taxon>Bacillati</taxon>
        <taxon>Bacillota</taxon>
        <taxon>Bacilli</taxon>
        <taxon>Bacillales</taxon>
        <taxon>Caryophanaceae</taxon>
        <taxon>Ureibacillus</taxon>
    </lineage>
</organism>
<comment type="subcellular location">
    <subcellularLocation>
        <location evidence="2 19">Cell membrane</location>
        <topology evidence="2 19">Multi-pass membrane protein</topology>
    </subcellularLocation>
</comment>
<feature type="transmembrane region" description="Helical" evidence="19">
    <location>
        <begin position="185"/>
        <end position="203"/>
    </location>
</feature>
<comment type="catalytic activity">
    <reaction evidence="18 19">
        <text>alpha-ribazole 5'-phosphate + adenosylcob(III)inamide-GDP = adenosylcob(III)alamin 5'-phosphate + GMP + H(+)</text>
        <dbReference type="Rhea" id="RHEA:23560"/>
        <dbReference type="ChEBI" id="CHEBI:15378"/>
        <dbReference type="ChEBI" id="CHEBI:57918"/>
        <dbReference type="ChEBI" id="CHEBI:58115"/>
        <dbReference type="ChEBI" id="CHEBI:60487"/>
        <dbReference type="ChEBI" id="CHEBI:60493"/>
        <dbReference type="EC" id="2.7.8.26"/>
    </reaction>
</comment>
<evidence type="ECO:0000313" key="21">
    <source>
        <dbReference type="Proteomes" id="UP000315753"/>
    </source>
</evidence>
<evidence type="ECO:0000256" key="4">
    <source>
        <dbReference type="ARBA" id="ARBA00010561"/>
    </source>
</evidence>